<name>A0A128EG77_9BACT</name>
<reference evidence="4 5" key="1">
    <citation type="submission" date="2016-02" db="EMBL/GenBank/DDBJ databases">
        <authorList>
            <consortium name="Pathogen Informatics"/>
        </authorList>
    </citation>
    <scope>NUCLEOTIDE SEQUENCE [LARGE SCALE GENOMIC DNA]</scope>
    <source>
        <strain evidence="4 5">RC20</strain>
    </source>
</reference>
<dbReference type="SUPFAM" id="SSF53756">
    <property type="entry name" value="UDP-Glycosyltransferase/glycogen phosphorylase"/>
    <property type="match status" value="1"/>
</dbReference>
<dbReference type="Pfam" id="PF13439">
    <property type="entry name" value="Glyco_transf_4"/>
    <property type="match status" value="1"/>
</dbReference>
<dbReference type="Pfam" id="PF00534">
    <property type="entry name" value="Glycos_transf_1"/>
    <property type="match status" value="1"/>
</dbReference>
<dbReference type="EC" id="2.4.1.-" evidence="4"/>
<evidence type="ECO:0000313" key="5">
    <source>
        <dbReference type="Proteomes" id="UP000069632"/>
    </source>
</evidence>
<accession>A0A128EG77</accession>
<feature type="domain" description="Glycosyltransferase subfamily 4-like N-terminal" evidence="3">
    <location>
        <begin position="14"/>
        <end position="181"/>
    </location>
</feature>
<dbReference type="GO" id="GO:0047265">
    <property type="term" value="F:poly(glycerol-phosphate) alpha-glucosyltransferase activity"/>
    <property type="evidence" value="ECO:0007669"/>
    <property type="project" value="UniProtKB-EC"/>
</dbReference>
<feature type="domain" description="Glycosyl transferase family 1" evidence="2">
    <location>
        <begin position="193"/>
        <end position="344"/>
    </location>
</feature>
<keyword evidence="4" id="KW-0328">Glycosyltransferase</keyword>
<dbReference type="GO" id="GO:0016787">
    <property type="term" value="F:hydrolase activity"/>
    <property type="evidence" value="ECO:0007669"/>
    <property type="project" value="UniProtKB-KW"/>
</dbReference>
<gene>
    <name evidence="4" type="primary">tagE</name>
    <name evidence="4" type="ORF">ERS672216_00864</name>
</gene>
<keyword evidence="5" id="KW-1185">Reference proteome</keyword>
<keyword evidence="1 4" id="KW-0808">Transferase</keyword>
<dbReference type="PANTHER" id="PTHR46401">
    <property type="entry name" value="GLYCOSYLTRANSFERASE WBBK-RELATED"/>
    <property type="match status" value="1"/>
</dbReference>
<organism evidence="4 5">
    <name type="scientific">Campylobacter geochelonis</name>
    <dbReference type="NCBI Taxonomy" id="1780362"/>
    <lineage>
        <taxon>Bacteria</taxon>
        <taxon>Pseudomonadati</taxon>
        <taxon>Campylobacterota</taxon>
        <taxon>Epsilonproteobacteria</taxon>
        <taxon>Campylobacterales</taxon>
        <taxon>Campylobacteraceae</taxon>
        <taxon>Campylobacter</taxon>
    </lineage>
</organism>
<dbReference type="InterPro" id="IPR001296">
    <property type="entry name" value="Glyco_trans_1"/>
</dbReference>
<dbReference type="EC" id="2.4.1.52" evidence="4"/>
<sequence length="374" mass="42877">MKKLSVFIYSMAGGGAERVVSILLDELVKKYEVHLVLMNERIFYEIAPEVKVHFIEKSAPFENGFKKLIKLPFLGLKYKALCKKLGIDMHFVWMNRPCYVAGFGRVFGDKKPMVFNECSTPSVLYKEDNFKSKVSKFLLKFFYPKAEWIFPNSMGNLIDLRDNFGIDERKMSVLYNAIDIEKIHALSCEPIDFNKPFFLSVGRLDSGKNHELLIKAYAGLKNNDKDLVILGEGILREYLEALIKELDLEKRVHLLGFDNNPYKYMSKCYAFVFTSLFEGFSNALIEALACEKLVITSDHKSGAKELMGENEWGVLVGVNDLSSTQAAMQKAIDEPSYVKFYENKAKIRACFFEKKNIASKLIIKLEEIYEQNKA</sequence>
<dbReference type="PANTHER" id="PTHR46401:SF2">
    <property type="entry name" value="GLYCOSYLTRANSFERASE WBBK-RELATED"/>
    <property type="match status" value="1"/>
</dbReference>
<evidence type="ECO:0000259" key="3">
    <source>
        <dbReference type="Pfam" id="PF13439"/>
    </source>
</evidence>
<dbReference type="Gene3D" id="3.40.50.2000">
    <property type="entry name" value="Glycogen Phosphorylase B"/>
    <property type="match status" value="2"/>
</dbReference>
<proteinExistence type="predicted"/>
<dbReference type="CDD" id="cd03811">
    <property type="entry name" value="GT4_GT28_WabH-like"/>
    <property type="match status" value="1"/>
</dbReference>
<evidence type="ECO:0000259" key="2">
    <source>
        <dbReference type="Pfam" id="PF00534"/>
    </source>
</evidence>
<keyword evidence="4" id="KW-0378">Hydrolase</keyword>
<evidence type="ECO:0000256" key="1">
    <source>
        <dbReference type="ARBA" id="ARBA00022679"/>
    </source>
</evidence>
<dbReference type="EMBL" id="FIZP01000003">
    <property type="protein sequence ID" value="CZE47402.1"/>
    <property type="molecule type" value="Genomic_DNA"/>
</dbReference>
<dbReference type="GO" id="GO:0009103">
    <property type="term" value="P:lipopolysaccharide biosynthetic process"/>
    <property type="evidence" value="ECO:0007669"/>
    <property type="project" value="TreeGrafter"/>
</dbReference>
<evidence type="ECO:0000313" key="4">
    <source>
        <dbReference type="EMBL" id="CZE47402.1"/>
    </source>
</evidence>
<dbReference type="OrthoDB" id="1522162at2"/>
<dbReference type="RefSeq" id="WP_075540145.1">
    <property type="nucleotide sequence ID" value="NZ_CP053844.1"/>
</dbReference>
<dbReference type="AlphaFoldDB" id="A0A128EG77"/>
<protein>
    <submittedName>
        <fullName evidence="4">Glycoside hydrolase family protein</fullName>
        <ecNumber evidence="4">2.4.1.-</ecNumber>
        <ecNumber evidence="4">2.4.1.52</ecNumber>
    </submittedName>
</protein>
<dbReference type="Proteomes" id="UP000069632">
    <property type="component" value="Unassembled WGS sequence"/>
</dbReference>
<dbReference type="InterPro" id="IPR028098">
    <property type="entry name" value="Glyco_trans_4-like_N"/>
</dbReference>